<evidence type="ECO:0000313" key="3">
    <source>
        <dbReference type="EMBL" id="GJD97548.1"/>
    </source>
</evidence>
<reference evidence="3" key="1">
    <citation type="journal article" date="2021" name="Front. Microbiol.">
        <title>Comprehensive Comparative Genomics and Phenotyping of Methylobacterium Species.</title>
        <authorList>
            <person name="Alessa O."/>
            <person name="Ogura Y."/>
            <person name="Fujitani Y."/>
            <person name="Takami H."/>
            <person name="Hayashi T."/>
            <person name="Sahin N."/>
            <person name="Tani A."/>
        </authorList>
    </citation>
    <scope>NUCLEOTIDE SEQUENCE</scope>
    <source>
        <strain evidence="3">DSM 19015</strain>
    </source>
</reference>
<organism evidence="3 4">
    <name type="scientific">Methylobacterium iners</name>
    <dbReference type="NCBI Taxonomy" id="418707"/>
    <lineage>
        <taxon>Bacteria</taxon>
        <taxon>Pseudomonadati</taxon>
        <taxon>Pseudomonadota</taxon>
        <taxon>Alphaproteobacteria</taxon>
        <taxon>Hyphomicrobiales</taxon>
        <taxon>Methylobacteriaceae</taxon>
        <taxon>Methylobacterium</taxon>
    </lineage>
</organism>
<feature type="domain" description="Anti-sigma factor NepR" evidence="2">
    <location>
        <begin position="27"/>
        <end position="59"/>
    </location>
</feature>
<keyword evidence="4" id="KW-1185">Reference proteome</keyword>
<dbReference type="Proteomes" id="UP001055125">
    <property type="component" value="Unassembled WGS sequence"/>
</dbReference>
<dbReference type="Pfam" id="PF18557">
    <property type="entry name" value="NepR"/>
    <property type="match status" value="1"/>
</dbReference>
<comment type="caution">
    <text evidence="3">The sequence shown here is derived from an EMBL/GenBank/DDBJ whole genome shotgun (WGS) entry which is preliminary data.</text>
</comment>
<proteinExistence type="predicted"/>
<protein>
    <recommendedName>
        <fullName evidence="2">Anti-sigma factor NepR domain-containing protein</fullName>
    </recommendedName>
</protein>
<gene>
    <name evidence="3" type="ORF">OCOJLMKI_4780</name>
</gene>
<feature type="region of interest" description="Disordered" evidence="1">
    <location>
        <begin position="1"/>
        <end position="27"/>
    </location>
</feature>
<sequence length="62" mass="6828">MSKAQTDCAGETRSPAADPPPLSPNLRRHLGRNLRAFYADAIGEPLGERIEALLGRLDKTRR</sequence>
<name>A0ABQ4S6W9_9HYPH</name>
<reference evidence="3" key="2">
    <citation type="submission" date="2021-08" db="EMBL/GenBank/DDBJ databases">
        <authorList>
            <person name="Tani A."/>
            <person name="Ola A."/>
            <person name="Ogura Y."/>
            <person name="Katsura K."/>
            <person name="Hayashi T."/>
        </authorList>
    </citation>
    <scope>NUCLEOTIDE SEQUENCE</scope>
    <source>
        <strain evidence="3">DSM 19015</strain>
    </source>
</reference>
<accession>A0ABQ4S6W9</accession>
<evidence type="ECO:0000313" key="4">
    <source>
        <dbReference type="Proteomes" id="UP001055125"/>
    </source>
</evidence>
<dbReference type="InterPro" id="IPR041649">
    <property type="entry name" value="NepR"/>
</dbReference>
<dbReference type="EMBL" id="BPQP01000090">
    <property type="protein sequence ID" value="GJD97548.1"/>
    <property type="molecule type" value="Genomic_DNA"/>
</dbReference>
<evidence type="ECO:0000259" key="2">
    <source>
        <dbReference type="Pfam" id="PF18557"/>
    </source>
</evidence>
<evidence type="ECO:0000256" key="1">
    <source>
        <dbReference type="SAM" id="MobiDB-lite"/>
    </source>
</evidence>